<evidence type="ECO:0000256" key="1">
    <source>
        <dbReference type="ARBA" id="ARBA00001946"/>
    </source>
</evidence>
<dbReference type="GO" id="GO:0016787">
    <property type="term" value="F:hydrolase activity"/>
    <property type="evidence" value="ECO:0007669"/>
    <property type="project" value="UniProtKB-KW"/>
</dbReference>
<dbReference type="PANTHER" id="PTHR33653">
    <property type="entry name" value="RIBONUCLEASE VAPC2"/>
    <property type="match status" value="1"/>
</dbReference>
<feature type="domain" description="PIN" evidence="10">
    <location>
        <begin position="32"/>
        <end position="156"/>
    </location>
</feature>
<evidence type="ECO:0000256" key="2">
    <source>
        <dbReference type="ARBA" id="ARBA00022649"/>
    </source>
</evidence>
<reference evidence="11 12" key="1">
    <citation type="submission" date="2018-07" db="EMBL/GenBank/DDBJ databases">
        <title>Streptomyces species from bats.</title>
        <authorList>
            <person name="Dunlap C."/>
        </authorList>
    </citation>
    <scope>NUCLEOTIDE SEQUENCE [LARGE SCALE GENOMIC DNA]</scope>
    <source>
        <strain evidence="11 12">AC230</strain>
    </source>
</reference>
<gene>
    <name evidence="8" type="primary">vapC</name>
    <name evidence="11" type="ORF">DVH02_29045</name>
</gene>
<dbReference type="Gene3D" id="3.40.50.1010">
    <property type="entry name" value="5'-nuclease"/>
    <property type="match status" value="1"/>
</dbReference>
<dbReference type="GO" id="GO:0090729">
    <property type="term" value="F:toxin activity"/>
    <property type="evidence" value="ECO:0007669"/>
    <property type="project" value="UniProtKB-KW"/>
</dbReference>
<evidence type="ECO:0000256" key="6">
    <source>
        <dbReference type="ARBA" id="ARBA00022842"/>
    </source>
</evidence>
<feature type="chain" id="PRO_5038510741" description="Ribonuclease VapC" evidence="9">
    <location>
        <begin position="23"/>
        <end position="173"/>
    </location>
</feature>
<dbReference type="GO" id="GO:0004540">
    <property type="term" value="F:RNA nuclease activity"/>
    <property type="evidence" value="ECO:0007669"/>
    <property type="project" value="InterPro"/>
</dbReference>
<comment type="function">
    <text evidence="8">Toxic component of a toxin-antitoxin (TA) system. An RNase.</text>
</comment>
<evidence type="ECO:0000256" key="9">
    <source>
        <dbReference type="SAM" id="SignalP"/>
    </source>
</evidence>
<dbReference type="EMBL" id="QQNA01000283">
    <property type="protein sequence ID" value="RDG34743.1"/>
    <property type="molecule type" value="Genomic_DNA"/>
</dbReference>
<dbReference type="AlphaFoldDB" id="A0A370B4F9"/>
<dbReference type="InterPro" id="IPR029060">
    <property type="entry name" value="PIN-like_dom_sf"/>
</dbReference>
<evidence type="ECO:0000256" key="5">
    <source>
        <dbReference type="ARBA" id="ARBA00022801"/>
    </source>
</evidence>
<evidence type="ECO:0000256" key="8">
    <source>
        <dbReference type="HAMAP-Rule" id="MF_00265"/>
    </source>
</evidence>
<proteinExistence type="inferred from homology"/>
<name>A0A370B4F9_9ACTN</name>
<dbReference type="HAMAP" id="MF_00265">
    <property type="entry name" value="VapC_Nob1"/>
    <property type="match status" value="1"/>
</dbReference>
<dbReference type="InterPro" id="IPR002716">
    <property type="entry name" value="PIN_dom"/>
</dbReference>
<comment type="cofactor">
    <cofactor evidence="1 8">
        <name>Mg(2+)</name>
        <dbReference type="ChEBI" id="CHEBI:18420"/>
    </cofactor>
</comment>
<feature type="binding site" evidence="8">
    <location>
        <position position="32"/>
    </location>
    <ligand>
        <name>Mg(2+)</name>
        <dbReference type="ChEBI" id="CHEBI:18420"/>
    </ligand>
</feature>
<sequence>MPAERRPAATAAAAAAAAPAAAAVAYPQGLLDTNIMILRRWVEPAELPEEMAISAVTLAELSAGPHEVRRNEEQTDYDEHAERARRLDVLQRAESEFDPIPFGAEAARIYGRICAAVIASGRKPRRRVADLMIAAIAVAEDLPLFTTNPDDFKGLDGVLTVVPVTRPKVLHDR</sequence>
<keyword evidence="9" id="KW-0732">Signal</keyword>
<dbReference type="Proteomes" id="UP000253741">
    <property type="component" value="Unassembled WGS sequence"/>
</dbReference>
<keyword evidence="5 8" id="KW-0378">Hydrolase</keyword>
<dbReference type="Pfam" id="PF01850">
    <property type="entry name" value="PIN"/>
    <property type="match status" value="1"/>
</dbReference>
<protein>
    <recommendedName>
        <fullName evidence="8">Ribonuclease VapC</fullName>
        <shortName evidence="8">RNase VapC</shortName>
        <ecNumber evidence="8">3.1.-.-</ecNumber>
    </recommendedName>
    <alternativeName>
        <fullName evidence="8">Toxin VapC</fullName>
    </alternativeName>
</protein>
<evidence type="ECO:0000256" key="7">
    <source>
        <dbReference type="ARBA" id="ARBA00038093"/>
    </source>
</evidence>
<keyword evidence="8" id="KW-0800">Toxin</keyword>
<evidence type="ECO:0000313" key="12">
    <source>
        <dbReference type="Proteomes" id="UP000253741"/>
    </source>
</evidence>
<keyword evidence="4 8" id="KW-0479">Metal-binding</keyword>
<dbReference type="InterPro" id="IPR050556">
    <property type="entry name" value="Type_II_TA_system_RNase"/>
</dbReference>
<dbReference type="GO" id="GO:0000287">
    <property type="term" value="F:magnesium ion binding"/>
    <property type="evidence" value="ECO:0007669"/>
    <property type="project" value="UniProtKB-UniRule"/>
</dbReference>
<feature type="signal peptide" evidence="9">
    <location>
        <begin position="1"/>
        <end position="22"/>
    </location>
</feature>
<dbReference type="EC" id="3.1.-.-" evidence="8"/>
<dbReference type="SUPFAM" id="SSF88723">
    <property type="entry name" value="PIN domain-like"/>
    <property type="match status" value="1"/>
</dbReference>
<comment type="caution">
    <text evidence="11">The sequence shown here is derived from an EMBL/GenBank/DDBJ whole genome shotgun (WGS) entry which is preliminary data.</text>
</comment>
<evidence type="ECO:0000256" key="3">
    <source>
        <dbReference type="ARBA" id="ARBA00022722"/>
    </source>
</evidence>
<dbReference type="OrthoDB" id="3257696at2"/>
<keyword evidence="6 8" id="KW-0460">Magnesium</keyword>
<organism evidence="11 12">
    <name type="scientific">Streptomyces corynorhini</name>
    <dbReference type="NCBI Taxonomy" id="2282652"/>
    <lineage>
        <taxon>Bacteria</taxon>
        <taxon>Bacillati</taxon>
        <taxon>Actinomycetota</taxon>
        <taxon>Actinomycetes</taxon>
        <taxon>Kitasatosporales</taxon>
        <taxon>Streptomycetaceae</taxon>
        <taxon>Streptomyces</taxon>
    </lineage>
</organism>
<dbReference type="CDD" id="cd18732">
    <property type="entry name" value="PIN_MtVapC4-C5_like"/>
    <property type="match status" value="1"/>
</dbReference>
<keyword evidence="12" id="KW-1185">Reference proteome</keyword>
<keyword evidence="3 8" id="KW-0540">Nuclease</keyword>
<evidence type="ECO:0000259" key="10">
    <source>
        <dbReference type="Pfam" id="PF01850"/>
    </source>
</evidence>
<feature type="binding site" evidence="8">
    <location>
        <position position="130"/>
    </location>
    <ligand>
        <name>Mg(2+)</name>
        <dbReference type="ChEBI" id="CHEBI:18420"/>
    </ligand>
</feature>
<dbReference type="PANTHER" id="PTHR33653:SF1">
    <property type="entry name" value="RIBONUCLEASE VAPC2"/>
    <property type="match status" value="1"/>
</dbReference>
<comment type="similarity">
    <text evidence="7 8">Belongs to the PINc/VapC protein family.</text>
</comment>
<accession>A0A370B4F9</accession>
<keyword evidence="2 8" id="KW-1277">Toxin-antitoxin system</keyword>
<evidence type="ECO:0000256" key="4">
    <source>
        <dbReference type="ARBA" id="ARBA00022723"/>
    </source>
</evidence>
<dbReference type="InterPro" id="IPR022907">
    <property type="entry name" value="VapC_family"/>
</dbReference>
<evidence type="ECO:0000313" key="11">
    <source>
        <dbReference type="EMBL" id="RDG34743.1"/>
    </source>
</evidence>